<evidence type="ECO:0000313" key="4">
    <source>
        <dbReference type="EMBL" id="QPD02533.1"/>
    </source>
</evidence>
<dbReference type="SMART" id="SM00749">
    <property type="entry name" value="BON"/>
    <property type="match status" value="2"/>
</dbReference>
<dbReference type="PRINTS" id="PR01217">
    <property type="entry name" value="PRICHEXTENSN"/>
</dbReference>
<name>A0A7S8FAZ6_9BACT</name>
<feature type="compositionally biased region" description="Pro residues" evidence="1">
    <location>
        <begin position="108"/>
        <end position="126"/>
    </location>
</feature>
<feature type="compositionally biased region" description="Basic and acidic residues" evidence="1">
    <location>
        <begin position="28"/>
        <end position="37"/>
    </location>
</feature>
<feature type="region of interest" description="Disordered" evidence="1">
    <location>
        <begin position="22"/>
        <end position="258"/>
    </location>
</feature>
<dbReference type="EMBL" id="CP047423">
    <property type="protein sequence ID" value="QPD02533.1"/>
    <property type="molecule type" value="Genomic_DNA"/>
</dbReference>
<evidence type="ECO:0000256" key="2">
    <source>
        <dbReference type="SAM" id="SignalP"/>
    </source>
</evidence>
<feature type="compositionally biased region" description="Basic and acidic residues" evidence="1">
    <location>
        <begin position="211"/>
        <end position="224"/>
    </location>
</feature>
<accession>A0A7S8FAZ6</accession>
<protein>
    <recommendedName>
        <fullName evidence="3">BON domain-containing protein</fullName>
    </recommendedName>
</protein>
<organism evidence="4 5">
    <name type="scientific">Candidatus Nitrospira kreftii</name>
    <dbReference type="NCBI Taxonomy" id="2652173"/>
    <lineage>
        <taxon>Bacteria</taxon>
        <taxon>Pseudomonadati</taxon>
        <taxon>Nitrospirota</taxon>
        <taxon>Nitrospiria</taxon>
        <taxon>Nitrospirales</taxon>
        <taxon>Nitrospiraceae</taxon>
        <taxon>Nitrospira</taxon>
    </lineage>
</organism>
<gene>
    <name evidence="4" type="ORF">Nkreftii_000307</name>
</gene>
<dbReference type="AlphaFoldDB" id="A0A7S8FAZ6"/>
<evidence type="ECO:0000256" key="1">
    <source>
        <dbReference type="SAM" id="MobiDB-lite"/>
    </source>
</evidence>
<sequence>MTKSSRVLIALILSPYLIWSMGGSSEASDAHEKESVAEKPTSSGTSQPPVAADGQPTSSKPAPETKPQLPVAPASKSDASTEHKEVAPEKPGAGLSQTPAGSDSQPTAPKPTPDAKPHQPATPTPAPKGEASTEHKEIAPDKPGSDSQSTTPKPTPEAKPPPPAVPAPKSDASTEHKEIAPKKPASDTQSTTPKPTPEAKPPVAPLPKSDSSAEHKEVVPKKPASDSQSNAPKPVPEVKPQPPATPTMKADLPPDHEVKDKEPALKKTLGSLILSVKLALMGDSRLFHYEIEVEDDQQTITLSGRVSTEEEKAVAKEVAQKVHGVKDVVNKLTVEKDLAKALMRKQDETLTSLVKERFSKSATLKAANFDVKTEEGVVLINGTVRFQVIALEAAEAARQVPGVRAVNTEKVRLEGES</sequence>
<dbReference type="Pfam" id="PF04972">
    <property type="entry name" value="BON"/>
    <property type="match status" value="2"/>
</dbReference>
<evidence type="ECO:0000259" key="3">
    <source>
        <dbReference type="PROSITE" id="PS50914"/>
    </source>
</evidence>
<dbReference type="InterPro" id="IPR014004">
    <property type="entry name" value="Transpt-assoc_nodulatn_dom_bac"/>
</dbReference>
<feature type="compositionally biased region" description="Basic and acidic residues" evidence="1">
    <location>
        <begin position="131"/>
        <end position="144"/>
    </location>
</feature>
<feature type="compositionally biased region" description="Basic and acidic residues" evidence="1">
    <location>
        <begin position="79"/>
        <end position="88"/>
    </location>
</feature>
<feature type="compositionally biased region" description="Pro residues" evidence="1">
    <location>
        <begin position="194"/>
        <end position="205"/>
    </location>
</feature>
<dbReference type="PROSITE" id="PS50914">
    <property type="entry name" value="BON"/>
    <property type="match status" value="2"/>
</dbReference>
<keyword evidence="2" id="KW-0732">Signal</keyword>
<feature type="domain" description="BON" evidence="3">
    <location>
        <begin position="268"/>
        <end position="336"/>
    </location>
</feature>
<dbReference type="InterPro" id="IPR051686">
    <property type="entry name" value="Lipoprotein_DolP"/>
</dbReference>
<dbReference type="Gene3D" id="3.30.1340.30">
    <property type="match status" value="2"/>
</dbReference>
<feature type="domain" description="BON" evidence="3">
    <location>
        <begin position="346"/>
        <end position="415"/>
    </location>
</feature>
<dbReference type="PANTHER" id="PTHR34606">
    <property type="entry name" value="BON DOMAIN-CONTAINING PROTEIN"/>
    <property type="match status" value="1"/>
</dbReference>
<feature type="compositionally biased region" description="Basic and acidic residues" evidence="1">
    <location>
        <begin position="172"/>
        <end position="185"/>
    </location>
</feature>
<feature type="signal peptide" evidence="2">
    <location>
        <begin position="1"/>
        <end position="20"/>
    </location>
</feature>
<dbReference type="KEGG" id="nkf:Nkreftii_000307"/>
<dbReference type="InterPro" id="IPR007055">
    <property type="entry name" value="BON_dom"/>
</dbReference>
<feature type="compositionally biased region" description="Pro residues" evidence="1">
    <location>
        <begin position="233"/>
        <end position="245"/>
    </location>
</feature>
<proteinExistence type="predicted"/>
<reference evidence="4 5" key="1">
    <citation type="journal article" date="2020" name="ISME J.">
        <title>Enrichment and physiological characterization of a novel comammox Nitrospira indicates ammonium inhibition of complete nitrification.</title>
        <authorList>
            <person name="Sakoula D."/>
            <person name="Koch H."/>
            <person name="Frank J."/>
            <person name="Jetten M.S.M."/>
            <person name="van Kessel M.A.H.J."/>
            <person name="Lucker S."/>
        </authorList>
    </citation>
    <scope>NUCLEOTIDE SEQUENCE [LARGE SCALE GENOMIC DNA]</scope>
    <source>
        <strain evidence="4">Comreactor17</strain>
    </source>
</reference>
<evidence type="ECO:0000313" key="5">
    <source>
        <dbReference type="Proteomes" id="UP000593737"/>
    </source>
</evidence>
<feature type="compositionally biased region" description="Pro residues" evidence="1">
    <location>
        <begin position="153"/>
        <end position="166"/>
    </location>
</feature>
<dbReference type="Proteomes" id="UP000593737">
    <property type="component" value="Chromosome"/>
</dbReference>
<feature type="chain" id="PRO_5032918580" description="BON domain-containing protein" evidence="2">
    <location>
        <begin position="21"/>
        <end position="417"/>
    </location>
</feature>
<feature type="compositionally biased region" description="Polar residues" evidence="1">
    <location>
        <begin position="95"/>
        <end position="105"/>
    </location>
</feature>
<dbReference type="PANTHER" id="PTHR34606:SF15">
    <property type="entry name" value="BON DOMAIN-CONTAINING PROTEIN"/>
    <property type="match status" value="1"/>
</dbReference>